<evidence type="ECO:0000313" key="2">
    <source>
        <dbReference type="EMBL" id="MSU06707.1"/>
    </source>
</evidence>
<organism evidence="2 3">
    <name type="scientific">Bullifex porci</name>
    <dbReference type="NCBI Taxonomy" id="2606638"/>
    <lineage>
        <taxon>Bacteria</taxon>
        <taxon>Pseudomonadati</taxon>
        <taxon>Spirochaetota</taxon>
        <taxon>Spirochaetia</taxon>
        <taxon>Spirochaetales</taxon>
        <taxon>Spirochaetaceae</taxon>
        <taxon>Bullifex</taxon>
    </lineage>
</organism>
<gene>
    <name evidence="2" type="ORF">FYJ80_07955</name>
</gene>
<sequence>MKKTISLLLVVLLASACLFADVSLTGELGFGYKVNFNGTVENKDYLNLDSTYGGRFKIKLASDYVNGELRMDKITLDGDASFTTGVRQPINAYATVKASKLVEDTLSVSLPVAVELYVGNQSFSTSYNWAYLDPQDNEDNIKLNAERNVMPIGASVSYDKYVTVSAWGSFTTGSQLGLVEAKVSPVDGIRAAVAYGINQAAGTNNFQAAALVDVKTLADLDFDLAVSGQIIANVNNFNNGAYYATVAGGYKSVSGFAEFIRKSEKNNLYAGLSYVLPAEKAPTTLSAGLALVNLADVTVGASVGATTQLANITLNVKLGVDNFKDFKNSGYVRFASYITF</sequence>
<dbReference type="PROSITE" id="PS51257">
    <property type="entry name" value="PROKAR_LIPOPROTEIN"/>
    <property type="match status" value="1"/>
</dbReference>
<dbReference type="RefSeq" id="WP_154425773.1">
    <property type="nucleotide sequence ID" value="NZ_VUNN01000015.1"/>
</dbReference>
<accession>A0A7X2PDE0</accession>
<comment type="caution">
    <text evidence="2">The sequence shown here is derived from an EMBL/GenBank/DDBJ whole genome shotgun (WGS) entry which is preliminary data.</text>
</comment>
<evidence type="ECO:0008006" key="4">
    <source>
        <dbReference type="Google" id="ProtNLM"/>
    </source>
</evidence>
<dbReference type="AlphaFoldDB" id="A0A7X2PDE0"/>
<dbReference type="Proteomes" id="UP000460549">
    <property type="component" value="Unassembled WGS sequence"/>
</dbReference>
<feature type="signal peptide" evidence="1">
    <location>
        <begin position="1"/>
        <end position="20"/>
    </location>
</feature>
<proteinExistence type="predicted"/>
<keyword evidence="3" id="KW-1185">Reference proteome</keyword>
<protein>
    <recommendedName>
        <fullName evidence="4">Porin</fullName>
    </recommendedName>
</protein>
<reference evidence="2 3" key="1">
    <citation type="submission" date="2019-08" db="EMBL/GenBank/DDBJ databases">
        <title>In-depth cultivation of the pig gut microbiome towards novel bacterial diversity and tailored functional studies.</title>
        <authorList>
            <person name="Wylensek D."/>
            <person name="Hitch T.C.A."/>
            <person name="Clavel T."/>
        </authorList>
    </citation>
    <scope>NUCLEOTIDE SEQUENCE [LARGE SCALE GENOMIC DNA]</scope>
    <source>
        <strain evidence="2 3">NM-380-WT-3C1</strain>
    </source>
</reference>
<evidence type="ECO:0000256" key="1">
    <source>
        <dbReference type="SAM" id="SignalP"/>
    </source>
</evidence>
<dbReference type="EMBL" id="VUNN01000015">
    <property type="protein sequence ID" value="MSU06707.1"/>
    <property type="molecule type" value="Genomic_DNA"/>
</dbReference>
<feature type="chain" id="PRO_5030647512" description="Porin" evidence="1">
    <location>
        <begin position="21"/>
        <end position="340"/>
    </location>
</feature>
<evidence type="ECO:0000313" key="3">
    <source>
        <dbReference type="Proteomes" id="UP000460549"/>
    </source>
</evidence>
<name>A0A7X2PDE0_9SPIO</name>
<keyword evidence="1" id="KW-0732">Signal</keyword>